<gene>
    <name evidence="3" type="ORF">GF1_18650</name>
</gene>
<keyword evidence="4" id="KW-1185">Reference proteome</keyword>
<reference evidence="3" key="1">
    <citation type="submission" date="2020-12" db="EMBL/GenBank/DDBJ databases">
        <title>Desulfobium dissulfuricans gen. nov., sp. nov., a novel mesophilic, sulfate-reducing bacterium isolated from a deep-sea hydrothermal vent.</title>
        <authorList>
            <person name="Hashimoto Y."/>
            <person name="Tame A."/>
            <person name="Sawayama S."/>
            <person name="Miyazaki J."/>
            <person name="Takai K."/>
            <person name="Nakagawa S."/>
        </authorList>
    </citation>
    <scope>NUCLEOTIDE SEQUENCE</scope>
    <source>
        <strain evidence="3">GF1</strain>
    </source>
</reference>
<feature type="transmembrane region" description="Helical" evidence="1">
    <location>
        <begin position="322"/>
        <end position="342"/>
    </location>
</feature>
<evidence type="ECO:0000259" key="2">
    <source>
        <dbReference type="Pfam" id="PF00149"/>
    </source>
</evidence>
<dbReference type="PANTHER" id="PTHR43143">
    <property type="entry name" value="METALLOPHOSPHOESTERASE, CALCINEURIN SUPERFAMILY"/>
    <property type="match status" value="1"/>
</dbReference>
<evidence type="ECO:0000313" key="4">
    <source>
        <dbReference type="Proteomes" id="UP001063350"/>
    </source>
</evidence>
<dbReference type="GO" id="GO:0016787">
    <property type="term" value="F:hydrolase activity"/>
    <property type="evidence" value="ECO:0007669"/>
    <property type="project" value="InterPro"/>
</dbReference>
<dbReference type="SUPFAM" id="SSF56300">
    <property type="entry name" value="Metallo-dependent phosphatases"/>
    <property type="match status" value="1"/>
</dbReference>
<name>A0A915U1P2_9BACT</name>
<keyword evidence="1" id="KW-0472">Membrane</keyword>
<dbReference type="PANTHER" id="PTHR43143:SF1">
    <property type="entry name" value="SERINE_THREONINE-PROTEIN PHOSPHATASE CPPED1"/>
    <property type="match status" value="1"/>
</dbReference>
<dbReference type="InterPro" id="IPR051918">
    <property type="entry name" value="STPP_CPPED1"/>
</dbReference>
<keyword evidence="1" id="KW-0812">Transmembrane</keyword>
<dbReference type="Proteomes" id="UP001063350">
    <property type="component" value="Chromosome"/>
</dbReference>
<proteinExistence type="predicted"/>
<sequence length="354" mass="41746">MEKLTRLTTIYFRRRTWFRLLLIVLILCFWAYIEIADLFPIEDHDLNFQALQRIEQRYEKGPLTFAFLADAKNSPVFSDVVRKLNNDQTLQFAIIGGDLVLYPDRDTFRQYLDQRRELQIPNLTLPGNHDVAFHNMDMYYHIFGRMYYSFVLGDAKFILLDNSNETSLGDEQEAWLEKELKDGLRYKYRFVFMHVPLWDPRDKPGALVRYAHALKDADVARRLEDLFLRYRVTTLFTSHIHAWYDETIHGLHTIVSGGAGAELVGKDPEHTFYHYVRVTVGEQKVTSELVKIDRNITYSGMKKYMHLAGLYLLTFGRIYMKYVLMGFFILTLAVDGMLEFLYHRKHRRPAGAEK</sequence>
<organism evidence="3 4">
    <name type="scientific">Desulfolithobacter dissulfuricans</name>
    <dbReference type="NCBI Taxonomy" id="2795293"/>
    <lineage>
        <taxon>Bacteria</taxon>
        <taxon>Pseudomonadati</taxon>
        <taxon>Thermodesulfobacteriota</taxon>
        <taxon>Desulfobulbia</taxon>
        <taxon>Desulfobulbales</taxon>
        <taxon>Desulfobulbaceae</taxon>
        <taxon>Desulfolithobacter</taxon>
    </lineage>
</organism>
<keyword evidence="1" id="KW-1133">Transmembrane helix</keyword>
<dbReference type="AlphaFoldDB" id="A0A915U1P2"/>
<protein>
    <recommendedName>
        <fullName evidence="2">Calcineurin-like phosphoesterase domain-containing protein</fullName>
    </recommendedName>
</protein>
<dbReference type="Pfam" id="PF00149">
    <property type="entry name" value="Metallophos"/>
    <property type="match status" value="1"/>
</dbReference>
<dbReference type="RefSeq" id="WP_267926235.1">
    <property type="nucleotide sequence ID" value="NZ_AP024233.1"/>
</dbReference>
<dbReference type="InterPro" id="IPR004843">
    <property type="entry name" value="Calcineurin-like_PHP"/>
</dbReference>
<feature type="transmembrane region" description="Helical" evidence="1">
    <location>
        <begin position="16"/>
        <end position="33"/>
    </location>
</feature>
<dbReference type="KEGG" id="ddu:GF1_18650"/>
<dbReference type="EMBL" id="AP024233">
    <property type="protein sequence ID" value="BCO09489.1"/>
    <property type="molecule type" value="Genomic_DNA"/>
</dbReference>
<evidence type="ECO:0000313" key="3">
    <source>
        <dbReference type="EMBL" id="BCO09489.1"/>
    </source>
</evidence>
<dbReference type="Gene3D" id="3.60.21.10">
    <property type="match status" value="1"/>
</dbReference>
<evidence type="ECO:0000256" key="1">
    <source>
        <dbReference type="SAM" id="Phobius"/>
    </source>
</evidence>
<accession>A0A915U1P2</accession>
<dbReference type="InterPro" id="IPR029052">
    <property type="entry name" value="Metallo-depent_PP-like"/>
</dbReference>
<feature type="domain" description="Calcineurin-like phosphoesterase" evidence="2">
    <location>
        <begin position="73"/>
        <end position="242"/>
    </location>
</feature>